<evidence type="ECO:0000313" key="1">
    <source>
        <dbReference type="EMBL" id="CAG8505186.1"/>
    </source>
</evidence>
<reference evidence="1" key="1">
    <citation type="submission" date="2021-06" db="EMBL/GenBank/DDBJ databases">
        <authorList>
            <person name="Kallberg Y."/>
            <person name="Tangrot J."/>
            <person name="Rosling A."/>
        </authorList>
    </citation>
    <scope>NUCLEOTIDE SEQUENCE</scope>
    <source>
        <strain evidence="1">IL203A</strain>
    </source>
</reference>
<proteinExistence type="predicted"/>
<keyword evidence="2" id="KW-1185">Reference proteome</keyword>
<feature type="non-terminal residue" evidence="1">
    <location>
        <position position="1"/>
    </location>
</feature>
<evidence type="ECO:0000313" key="2">
    <source>
        <dbReference type="Proteomes" id="UP000789702"/>
    </source>
</evidence>
<organism evidence="1 2">
    <name type="scientific">Dentiscutata heterogama</name>
    <dbReference type="NCBI Taxonomy" id="1316150"/>
    <lineage>
        <taxon>Eukaryota</taxon>
        <taxon>Fungi</taxon>
        <taxon>Fungi incertae sedis</taxon>
        <taxon>Mucoromycota</taxon>
        <taxon>Glomeromycotina</taxon>
        <taxon>Glomeromycetes</taxon>
        <taxon>Diversisporales</taxon>
        <taxon>Gigasporaceae</taxon>
        <taxon>Dentiscutata</taxon>
    </lineage>
</organism>
<comment type="caution">
    <text evidence="1">The sequence shown here is derived from an EMBL/GenBank/DDBJ whole genome shotgun (WGS) entry which is preliminary data.</text>
</comment>
<dbReference type="EMBL" id="CAJVPU010002660">
    <property type="protein sequence ID" value="CAG8505186.1"/>
    <property type="molecule type" value="Genomic_DNA"/>
</dbReference>
<name>A0ACA9L1C5_9GLOM</name>
<dbReference type="Proteomes" id="UP000789702">
    <property type="component" value="Unassembled WGS sequence"/>
</dbReference>
<accession>A0ACA9L1C5</accession>
<sequence length="554" mass="62854">FVVYLLGIKAVFAQKNGASNDSPWIPPSTQQNTSPQALDYYYLLFNLSYPAEGKLPIYIIVNPNRKAPSQVSISLYDEFNNIKLLDIADVPLTNYEMAIPFIVYTWNVVPEIISNFNFTTGYFTLVMSYNDSDATVIKDRHIKLSNVVAKPGVRISDDISETKTDIQGPVLASFQGVSPPQNVGFRTYKSANGRRSMVVGENPRVIYESNEFNTDQSSEYLVAIYNKKENSVTFSSVPVIDLVPIPKRIKMEEPKDSIKHDDYIMAKAALDKEFGSKKAQAKILAFERGNIDASQVRDVEKIVANIEENVKTMKTKEKIKADMESSRPIPPYDISATRVTDIYNMDDIVTPAEFDAIPVASILNAKHESHRLSLLPFKSSKYVNFRLFSSLDAKNVNLKRIRLLLYISYLMAFKSASHDVLNNRQEMSIKMNEPPDIILTNLYDRFTETTFVKSGGRKKYKITPKAEEKLLCYMFTLCLILDDFRLDPEQLTCDLGLTTKRVHNLFKALGCKIIPINKKEIESLGLRISQAKGIKRAVLTVPLKLPEYKDKRNR</sequence>
<gene>
    <name evidence="1" type="ORF">DHETER_LOCUS3192</name>
</gene>
<protein>
    <submittedName>
        <fullName evidence="1">11189_t:CDS:1</fullName>
    </submittedName>
</protein>